<evidence type="ECO:0000313" key="2">
    <source>
        <dbReference type="EMBL" id="CAF2972877.1"/>
    </source>
</evidence>
<protein>
    <submittedName>
        <fullName evidence="2">(salmon louse) hypothetical protein</fullName>
    </submittedName>
    <submittedName>
        <fullName evidence="3">Tetratricopeptide repeat domain 32 [Microtus ochrogaster]</fullName>
    </submittedName>
</protein>
<dbReference type="Pfam" id="PF13414">
    <property type="entry name" value="TPR_11"/>
    <property type="match status" value="1"/>
</dbReference>
<dbReference type="SUPFAM" id="SSF48452">
    <property type="entry name" value="TPR-like"/>
    <property type="match status" value="1"/>
</dbReference>
<reference evidence="2" key="2">
    <citation type="submission" date="2021-02" db="EMBL/GenBank/DDBJ databases">
        <authorList>
            <person name="Bekaert M."/>
        </authorList>
    </citation>
    <scope>NUCLEOTIDE SEQUENCE</scope>
    <source>
        <strain evidence="2">IoA-00</strain>
    </source>
</reference>
<dbReference type="PROSITE" id="PS50005">
    <property type="entry name" value="TPR"/>
    <property type="match status" value="2"/>
</dbReference>
<dbReference type="InterPro" id="IPR019734">
    <property type="entry name" value="TPR_rpt"/>
</dbReference>
<dbReference type="PANTHER" id="PTHR47059">
    <property type="entry name" value="TETRATRICOPEPTIDE REPEAT PROTEIN 32"/>
    <property type="match status" value="1"/>
</dbReference>
<accession>A0A0K2UM94</accession>
<sequence>MESILADLQLNSERLYSDKKFKEVEGMFTTFLKEAENEPEKLRGQALNDRGHAKYMQVDFTSALKDYDQAIQLCPSLAIAYYNRATIKYRMGHFKDAITDFKVAVDKCPDNEEYRKGLEECEKEEKSPALSSRLFMI</sequence>
<evidence type="ECO:0000313" key="3">
    <source>
        <dbReference type="EMBL" id="CDW38826.1"/>
    </source>
</evidence>
<evidence type="ECO:0000313" key="4">
    <source>
        <dbReference type="Proteomes" id="UP000675881"/>
    </source>
</evidence>
<dbReference type="EMBL" id="HACA01021465">
    <property type="protein sequence ID" value="CDW38826.1"/>
    <property type="molecule type" value="Transcribed_RNA"/>
</dbReference>
<evidence type="ECO:0000256" key="1">
    <source>
        <dbReference type="PROSITE-ProRule" id="PRU00339"/>
    </source>
</evidence>
<organism evidence="3">
    <name type="scientific">Lepeophtheirus salmonis</name>
    <name type="common">Salmon louse</name>
    <name type="synonym">Caligus salmonis</name>
    <dbReference type="NCBI Taxonomy" id="72036"/>
    <lineage>
        <taxon>Eukaryota</taxon>
        <taxon>Metazoa</taxon>
        <taxon>Ecdysozoa</taxon>
        <taxon>Arthropoda</taxon>
        <taxon>Crustacea</taxon>
        <taxon>Multicrustacea</taxon>
        <taxon>Hexanauplia</taxon>
        <taxon>Copepoda</taxon>
        <taxon>Siphonostomatoida</taxon>
        <taxon>Caligidae</taxon>
        <taxon>Lepeophtheirus</taxon>
    </lineage>
</organism>
<dbReference type="OrthoDB" id="6355095at2759"/>
<feature type="repeat" description="TPR" evidence="1">
    <location>
        <begin position="44"/>
        <end position="77"/>
    </location>
</feature>
<dbReference type="PANTHER" id="PTHR47059:SF1">
    <property type="entry name" value="TETRATRICOPEPTIDE REPEAT PROTEIN 32"/>
    <property type="match status" value="1"/>
</dbReference>
<dbReference type="Proteomes" id="UP000675881">
    <property type="component" value="Chromosome 6"/>
</dbReference>
<keyword evidence="1" id="KW-0802">TPR repeat</keyword>
<dbReference type="AlphaFoldDB" id="A0A0K2UM94"/>
<name>A0A0K2UM94_LEPSM</name>
<dbReference type="EMBL" id="HG994585">
    <property type="protein sequence ID" value="CAF2972877.1"/>
    <property type="molecule type" value="Genomic_DNA"/>
</dbReference>
<reference evidence="3" key="1">
    <citation type="submission" date="2014-05" db="EMBL/GenBank/DDBJ databases">
        <authorList>
            <person name="Chronopoulou M."/>
        </authorList>
    </citation>
    <scope>NUCLEOTIDE SEQUENCE</scope>
    <source>
        <tissue evidence="3">Whole organism</tissue>
    </source>
</reference>
<proteinExistence type="predicted"/>
<keyword evidence="4" id="KW-1185">Reference proteome</keyword>
<dbReference type="InterPro" id="IPR011990">
    <property type="entry name" value="TPR-like_helical_dom_sf"/>
</dbReference>
<feature type="repeat" description="TPR" evidence="1">
    <location>
        <begin position="78"/>
        <end position="111"/>
    </location>
</feature>
<dbReference type="Gene3D" id="1.25.40.10">
    <property type="entry name" value="Tetratricopeptide repeat domain"/>
    <property type="match status" value="1"/>
</dbReference>
<dbReference type="SMART" id="SM00028">
    <property type="entry name" value="TPR"/>
    <property type="match status" value="2"/>
</dbReference>
<gene>
    <name evidence="3" type="primary">Ttc32</name>
    <name evidence="2" type="ORF">LSAA_12251</name>
</gene>